<evidence type="ECO:0000313" key="2">
    <source>
        <dbReference type="Proteomes" id="UP000805649"/>
    </source>
</evidence>
<gene>
    <name evidence="1" type="ORF">CTRU02_204866</name>
</gene>
<sequence length="698" mass="78553">MNHLIEPALAHVEDILSVEQISEDLFKLSLTKCNRLRLFSEAIERLESSREVASLVMRNLQKWAPDVAKKFSRRTSDVILNTPFRLICSSSIGVPLDNQFVIRQYLAVSYSWHSPEWPGTPHSAPEPGGIWPIGKRFSQAILQLRGSPREGIWMDQICINQRDESEKQRSIAFMDIVYKTCRKLVVLLEDVELTDDEALVCEKYAKMKTPHAFDQQPQNAREAELLVSLYDKIAGARWWQRAWCFHEFVVGEPWSIKRHHAVHNTVFVLGLGEKVTLTIEWMALHAILIKVTVQLQHHTLQSKHLDPILSGFENRTSPLLDSYGGGEGSTKASFMARFNAVAETNCSMPGDRLCVCINLIGLGLAYFRTDEPSPDEVYFLSVLLALAAGETIPLSFSNMQPLMLDGRQSWLARSIGSADTTIGKFTLGSIKGLHSVSFDRMEIDMVFLGHSIEGCTEAELLKTYEIFPNVIKSTPPPLKANMPQRPRFRPDEDLDKPRRNFLAAVVSGGLCLAERLWIQLQREVVDYNYNTGYFADFTANQDLRPQADQFLLALGKKKPLPLADAQGFTIDAALAFITWITDPRSIYWISSLVARITCTRDGGQALLTGFILADDFAKLGAEVDMRVAVPADLLDGNCAWTRAWFLVPDFQEKRSAWRIVGKALLLGEPDSLKEIQMSEAYEEFDGTLKLCKKQTIVG</sequence>
<keyword evidence="2" id="KW-1185">Reference proteome</keyword>
<name>A0ACC3ZD72_COLTU</name>
<dbReference type="Proteomes" id="UP000805649">
    <property type="component" value="Unassembled WGS sequence"/>
</dbReference>
<comment type="caution">
    <text evidence="1">The sequence shown here is derived from an EMBL/GenBank/DDBJ whole genome shotgun (WGS) entry which is preliminary data.</text>
</comment>
<dbReference type="EMBL" id="VUJX02000002">
    <property type="protein sequence ID" value="KAL0942103.1"/>
    <property type="molecule type" value="Genomic_DNA"/>
</dbReference>
<accession>A0ACC3ZD72</accession>
<proteinExistence type="predicted"/>
<organism evidence="1 2">
    <name type="scientific">Colletotrichum truncatum</name>
    <name type="common">Anthracnose fungus</name>
    <name type="synonym">Colletotrichum capsici</name>
    <dbReference type="NCBI Taxonomy" id="5467"/>
    <lineage>
        <taxon>Eukaryota</taxon>
        <taxon>Fungi</taxon>
        <taxon>Dikarya</taxon>
        <taxon>Ascomycota</taxon>
        <taxon>Pezizomycotina</taxon>
        <taxon>Sordariomycetes</taxon>
        <taxon>Hypocreomycetidae</taxon>
        <taxon>Glomerellales</taxon>
        <taxon>Glomerellaceae</taxon>
        <taxon>Colletotrichum</taxon>
        <taxon>Colletotrichum truncatum species complex</taxon>
    </lineage>
</organism>
<reference evidence="1 2" key="1">
    <citation type="journal article" date="2020" name="Phytopathology">
        <title>Genome Sequence Resources of Colletotrichum truncatum, C. plurivorum, C. musicola, and C. sojae: Four Species Pathogenic to Soybean (Glycine max).</title>
        <authorList>
            <person name="Rogerio F."/>
            <person name="Boufleur T.R."/>
            <person name="Ciampi-Guillardi M."/>
            <person name="Sukno S.A."/>
            <person name="Thon M.R."/>
            <person name="Massola Junior N.S."/>
            <person name="Baroncelli R."/>
        </authorList>
    </citation>
    <scope>NUCLEOTIDE SEQUENCE [LARGE SCALE GENOMIC DNA]</scope>
    <source>
        <strain evidence="1 2">CMES1059</strain>
    </source>
</reference>
<protein>
    <submittedName>
        <fullName evidence="1">O-methyltransferase family 2</fullName>
    </submittedName>
</protein>
<evidence type="ECO:0000313" key="1">
    <source>
        <dbReference type="EMBL" id="KAL0942103.1"/>
    </source>
</evidence>